<dbReference type="InterPro" id="IPR036291">
    <property type="entry name" value="NAD(P)-bd_dom_sf"/>
</dbReference>
<dbReference type="EMBL" id="ABOX02000039">
    <property type="protein sequence ID" value="EEF58684.1"/>
    <property type="molecule type" value="Genomic_DNA"/>
</dbReference>
<evidence type="ECO:0000256" key="1">
    <source>
        <dbReference type="ARBA" id="ARBA00006484"/>
    </source>
</evidence>
<evidence type="ECO:0000256" key="3">
    <source>
        <dbReference type="SAM" id="MobiDB-lite"/>
    </source>
</evidence>
<dbReference type="SMART" id="SM01007">
    <property type="entry name" value="Aldolase_II"/>
    <property type="match status" value="1"/>
</dbReference>
<evidence type="ECO:0000313" key="5">
    <source>
        <dbReference type="EMBL" id="EEF58684.1"/>
    </source>
</evidence>
<proteinExistence type="inferred from homology"/>
<gene>
    <name evidence="5" type="ORF">Cflav_PD1585</name>
</gene>
<dbReference type="PRINTS" id="PR00081">
    <property type="entry name" value="GDHRDH"/>
</dbReference>
<dbReference type="InterPro" id="IPR001303">
    <property type="entry name" value="Aldolase_II/adducin_N"/>
</dbReference>
<dbReference type="PANTHER" id="PTHR43008">
    <property type="entry name" value="BENZIL REDUCTASE"/>
    <property type="match status" value="1"/>
</dbReference>
<keyword evidence="6" id="KW-1185">Reference proteome</keyword>
<dbReference type="GO" id="GO:0050664">
    <property type="term" value="F:oxidoreductase activity, acting on NAD(P)H, oxygen as acceptor"/>
    <property type="evidence" value="ECO:0007669"/>
    <property type="project" value="TreeGrafter"/>
</dbReference>
<feature type="region of interest" description="Disordered" evidence="3">
    <location>
        <begin position="35"/>
        <end position="55"/>
    </location>
</feature>
<dbReference type="Gene3D" id="3.40.50.720">
    <property type="entry name" value="NAD(P)-binding Rossmann-like Domain"/>
    <property type="match status" value="1"/>
</dbReference>
<sequence>MNKSFKYVNNLWNDEEAAKLDAVGRLIYRSNKLGTDQRITNTGGGNTSAKLSETDPLSKQPVEVLWVKGSGGDLRTSTRENFSSLYQDKLVSLQKVYGAYPQKGPKTQAEDDMVGMYNHCTFNLNPRASSIDTPLHSFIPAKHVDHTHPNAAISVAASANSVKLTKEIYGDEVVHTPWLRPGFELGLEMQKICKENPKAIGIIMGQHGLINWSDDEKECYFRSLELIEKAAQYIEKKYAEKGGDQTAFGGQIHNTLPEALRNKVFAKLLPWLRGQVSQQKRFIGTIQDDEKILRFVNSKDAARLAELGTSCPDHFLRTKIKPLYIPLESGSCDEASIDKHVELLKKKLTAGLEQYRKDYADYYNKCKRPNSPAMRDPNPTVILIPGLGMVAWGKDKSESRVTAEFYNCAVEVMRGSEAIDKYIALPQQEAFDIEYWLLEEAKLQRMPAEKELARQIIVVIGAGSGIGKEVAHRLVKEGAHIVCVDVNAQAAQVTAKEITDKYGLGIGVAGTGLSNCGPAIGLACDITNRASVRVMLDQVALAYGGFDSLAITAGIFVAPDTTGHIPDDKWALTFAINVTGSYIVADEAFKTWKEQGLSGNLVLTTSANAVVAKKGSVAYDASKAAANHLVRELAIELSPLVRVNGVAPATVVQGSSMFPRDRVIASLAKYNIPYAETEATESLTTKLAKFYADRTLTKNPITPADQAEAFFLLLTKRLSKTTGQVITVDGGLHEAFLR</sequence>
<comment type="caution">
    <text evidence="5">The sequence shown here is derived from an EMBL/GenBank/DDBJ whole genome shotgun (WGS) entry which is preliminary data.</text>
</comment>
<dbReference type="NCBIfam" id="NF006189">
    <property type="entry name" value="PRK08324.1-3"/>
    <property type="match status" value="1"/>
</dbReference>
<dbReference type="Pfam" id="PF00106">
    <property type="entry name" value="adh_short"/>
    <property type="match status" value="1"/>
</dbReference>
<dbReference type="OrthoDB" id="9774430at2"/>
<dbReference type="PANTHER" id="PTHR43008:SF4">
    <property type="entry name" value="CHAIN DEHYDROGENASE, PUTATIVE (AFU_ORTHOLOGUE AFUA_4G08710)-RELATED"/>
    <property type="match status" value="1"/>
</dbReference>
<keyword evidence="2" id="KW-0560">Oxidoreductase</keyword>
<feature type="domain" description="Class II aldolase/adducin N-terminal" evidence="4">
    <location>
        <begin position="25"/>
        <end position="234"/>
    </location>
</feature>
<evidence type="ECO:0000313" key="6">
    <source>
        <dbReference type="Proteomes" id="UP000003688"/>
    </source>
</evidence>
<dbReference type="RefSeq" id="WP_007417318.1">
    <property type="nucleotide sequence ID" value="NZ_ABOX02000039.1"/>
</dbReference>
<organism evidence="5 6">
    <name type="scientific">Pedosphaera parvula (strain Ellin514)</name>
    <dbReference type="NCBI Taxonomy" id="320771"/>
    <lineage>
        <taxon>Bacteria</taxon>
        <taxon>Pseudomonadati</taxon>
        <taxon>Verrucomicrobiota</taxon>
        <taxon>Pedosphaerae</taxon>
        <taxon>Pedosphaerales</taxon>
        <taxon>Pedosphaeraceae</taxon>
        <taxon>Pedosphaera</taxon>
    </lineage>
</organism>
<accession>B9XND1</accession>
<dbReference type="Proteomes" id="UP000003688">
    <property type="component" value="Unassembled WGS sequence"/>
</dbReference>
<dbReference type="SUPFAM" id="SSF53639">
    <property type="entry name" value="AraD/HMP-PK domain-like"/>
    <property type="match status" value="1"/>
</dbReference>
<evidence type="ECO:0000259" key="4">
    <source>
        <dbReference type="SMART" id="SM01007"/>
    </source>
</evidence>
<dbReference type="AlphaFoldDB" id="B9XND1"/>
<name>B9XND1_PEDPL</name>
<dbReference type="Gene3D" id="3.40.225.10">
    <property type="entry name" value="Class II aldolase/adducin N-terminal domain"/>
    <property type="match status" value="1"/>
</dbReference>
<comment type="similarity">
    <text evidence="1">Belongs to the short-chain dehydrogenases/reductases (SDR) family.</text>
</comment>
<dbReference type="InterPro" id="IPR002347">
    <property type="entry name" value="SDR_fam"/>
</dbReference>
<dbReference type="InterPro" id="IPR036409">
    <property type="entry name" value="Aldolase_II/adducin_N_sf"/>
</dbReference>
<dbReference type="InterPro" id="IPR013454">
    <property type="entry name" value="Bifunc_RhaD/ADH"/>
</dbReference>
<reference evidence="5 6" key="1">
    <citation type="journal article" date="2011" name="J. Bacteriol.">
        <title>Genome sequence of 'Pedosphaera parvula' Ellin514, an aerobic Verrucomicrobial isolate from pasture soil.</title>
        <authorList>
            <person name="Kant R."/>
            <person name="van Passel M.W."/>
            <person name="Sangwan P."/>
            <person name="Palva A."/>
            <person name="Lucas S."/>
            <person name="Copeland A."/>
            <person name="Lapidus A."/>
            <person name="Glavina Del Rio T."/>
            <person name="Dalin E."/>
            <person name="Tice H."/>
            <person name="Bruce D."/>
            <person name="Goodwin L."/>
            <person name="Pitluck S."/>
            <person name="Chertkov O."/>
            <person name="Larimer F.W."/>
            <person name="Land M.L."/>
            <person name="Hauser L."/>
            <person name="Brettin T.S."/>
            <person name="Detter J.C."/>
            <person name="Han S."/>
            <person name="de Vos W.M."/>
            <person name="Janssen P.H."/>
            <person name="Smidt H."/>
        </authorList>
    </citation>
    <scope>NUCLEOTIDE SEQUENCE [LARGE SCALE GENOMIC DNA]</scope>
    <source>
        <strain evidence="5 6">Ellin514</strain>
    </source>
</reference>
<protein>
    <submittedName>
        <fullName evidence="5">Rhamnulose-1-phosphate aldolase/alcohol dehydrogenase</fullName>
    </submittedName>
</protein>
<dbReference type="NCBIfam" id="TIGR02632">
    <property type="entry name" value="RhaD_aldol-ADH"/>
    <property type="match status" value="1"/>
</dbReference>
<dbReference type="SUPFAM" id="SSF51735">
    <property type="entry name" value="NAD(P)-binding Rossmann-fold domains"/>
    <property type="match status" value="1"/>
</dbReference>
<dbReference type="Pfam" id="PF00596">
    <property type="entry name" value="Aldolase_II"/>
    <property type="match status" value="1"/>
</dbReference>
<dbReference type="FunFam" id="3.40.50.720:FF:001295">
    <property type="entry name" value="Bifunctional rhamnulose-1-phosphate aldolase/short-chain dehydrogenase"/>
    <property type="match status" value="1"/>
</dbReference>
<evidence type="ECO:0000256" key="2">
    <source>
        <dbReference type="ARBA" id="ARBA00023002"/>
    </source>
</evidence>
<dbReference type="STRING" id="320771.Cflav_PD1585"/>